<evidence type="ECO:0000256" key="12">
    <source>
        <dbReference type="ARBA" id="ARBA00023224"/>
    </source>
</evidence>
<dbReference type="InterPro" id="IPR050939">
    <property type="entry name" value="Olfactory_GPCR1"/>
</dbReference>
<evidence type="ECO:0000313" key="16">
    <source>
        <dbReference type="Proteomes" id="UP000308365"/>
    </source>
</evidence>
<dbReference type="GO" id="GO:0004984">
    <property type="term" value="F:olfactory receptor activity"/>
    <property type="evidence" value="ECO:0007669"/>
    <property type="project" value="InterPro"/>
</dbReference>
<keyword evidence="7" id="KW-0297">G-protein coupled receptor</keyword>
<name>A0A4U1FF86_MONMO</name>
<keyword evidence="2" id="KW-1003">Cell membrane</keyword>
<feature type="transmembrane region" description="Helical" evidence="13">
    <location>
        <begin position="156"/>
        <end position="180"/>
    </location>
</feature>
<dbReference type="SUPFAM" id="SSF81321">
    <property type="entry name" value="Family A G protein-coupled receptor-like"/>
    <property type="match status" value="2"/>
</dbReference>
<evidence type="ECO:0000256" key="4">
    <source>
        <dbReference type="ARBA" id="ARBA00022692"/>
    </source>
</evidence>
<evidence type="ECO:0000259" key="14">
    <source>
        <dbReference type="PROSITE" id="PS50262"/>
    </source>
</evidence>
<dbReference type="GO" id="GO:0005886">
    <property type="term" value="C:plasma membrane"/>
    <property type="evidence" value="ECO:0007669"/>
    <property type="project" value="UniProtKB-SubCell"/>
</dbReference>
<evidence type="ECO:0000256" key="8">
    <source>
        <dbReference type="ARBA" id="ARBA00023136"/>
    </source>
</evidence>
<evidence type="ECO:0000256" key="7">
    <source>
        <dbReference type="ARBA" id="ARBA00023040"/>
    </source>
</evidence>
<keyword evidence="9" id="KW-1015">Disulfide bond</keyword>
<keyword evidence="12" id="KW-0807">Transducer</keyword>
<feature type="transmembrane region" description="Helical" evidence="13">
    <location>
        <begin position="330"/>
        <end position="352"/>
    </location>
</feature>
<evidence type="ECO:0000256" key="10">
    <source>
        <dbReference type="ARBA" id="ARBA00023170"/>
    </source>
</evidence>
<accession>A0A4U1FF86</accession>
<evidence type="ECO:0000256" key="5">
    <source>
        <dbReference type="ARBA" id="ARBA00022725"/>
    </source>
</evidence>
<comment type="caution">
    <text evidence="15">The sequence shown here is derived from an EMBL/GenBank/DDBJ whole genome shotgun (WGS) entry which is preliminary data.</text>
</comment>
<feature type="transmembrane region" description="Helical" evidence="13">
    <location>
        <begin position="221"/>
        <end position="242"/>
    </location>
</feature>
<evidence type="ECO:0000256" key="2">
    <source>
        <dbReference type="ARBA" id="ARBA00022475"/>
    </source>
</evidence>
<feature type="transmembrane region" description="Helical" evidence="13">
    <location>
        <begin position="278"/>
        <end position="298"/>
    </location>
</feature>
<feature type="non-terminal residue" evidence="15">
    <location>
        <position position="479"/>
    </location>
</feature>
<protein>
    <recommendedName>
        <fullName evidence="14">G-protein coupled receptors family 1 profile domain-containing protein</fullName>
    </recommendedName>
</protein>
<feature type="transmembrane region" description="Helical" evidence="13">
    <location>
        <begin position="61"/>
        <end position="85"/>
    </location>
</feature>
<dbReference type="GO" id="GO:0004930">
    <property type="term" value="F:G protein-coupled receptor activity"/>
    <property type="evidence" value="ECO:0007669"/>
    <property type="project" value="UniProtKB-KW"/>
</dbReference>
<dbReference type="Gene3D" id="1.20.1070.10">
    <property type="entry name" value="Rhodopsin 7-helix transmembrane proteins"/>
    <property type="match status" value="2"/>
</dbReference>
<evidence type="ECO:0000256" key="11">
    <source>
        <dbReference type="ARBA" id="ARBA00023180"/>
    </source>
</evidence>
<evidence type="ECO:0000256" key="1">
    <source>
        <dbReference type="ARBA" id="ARBA00004651"/>
    </source>
</evidence>
<sequence length="479" mass="54398">MLSFGKCTHSMTNSKHLLEGLSAVGIEILISHLEMEMESPNQTTAQEFIFSAFPYTWGDPVICFVPLLFIYAFIVVGNPVIITVVQLNTHLHTPMYFISALSFLEICDKSISLSGCLLQMYFFHSTGMTMAFDCYLAICSPLHYPIIITPKPCARLTLSCCICGFILPLTETAWISTLLFCGSNHLEHIFCDFLPVPSLACLDTQDIVMIQAVDVVHAVEIITGVMLIFMSYVGIVAVILCIRSAEGHCKAFSTYVSHLTVFLCGSHVPTLLCHLLLILGYSHCSGLCLPFFNLIICLRNKEIKEAIKKHISQANIIFHKTRDFKKMNSYFYLLLLIYLFIITGTLMVFFFIKLDSHLHTPMYFLISVLSFLKIWYTTTIIHRILSNQLYKLTTMATDRYLAICNPFYYPTIITSQPYTQLTVVEIVHAVEIIMAILLVVLGYVCIIAVILHYLLCWLKPKAFSTYASHLAIFFIFFWK</sequence>
<keyword evidence="11" id="KW-0325">Glycoprotein</keyword>
<feature type="transmembrane region" description="Helical" evidence="13">
    <location>
        <begin position="364"/>
        <end position="385"/>
    </location>
</feature>
<feature type="domain" description="G-protein coupled receptors family 1 profile" evidence="14">
    <location>
        <begin position="389"/>
        <end position="479"/>
    </location>
</feature>
<dbReference type="InterPro" id="IPR000725">
    <property type="entry name" value="Olfact_rcpt"/>
</dbReference>
<evidence type="ECO:0000313" key="15">
    <source>
        <dbReference type="EMBL" id="TKC48398.1"/>
    </source>
</evidence>
<dbReference type="PROSITE" id="PS50262">
    <property type="entry name" value="G_PROTEIN_RECEP_F1_2"/>
    <property type="match status" value="1"/>
</dbReference>
<feature type="transmembrane region" description="Helical" evidence="13">
    <location>
        <begin position="432"/>
        <end position="455"/>
    </location>
</feature>
<evidence type="ECO:0000256" key="3">
    <source>
        <dbReference type="ARBA" id="ARBA00022606"/>
    </source>
</evidence>
<dbReference type="AlphaFoldDB" id="A0A4U1FF86"/>
<organism evidence="15 16">
    <name type="scientific">Monodon monoceros</name>
    <name type="common">Narwhal</name>
    <name type="synonym">Ceratodon monodon</name>
    <dbReference type="NCBI Taxonomy" id="40151"/>
    <lineage>
        <taxon>Eukaryota</taxon>
        <taxon>Metazoa</taxon>
        <taxon>Chordata</taxon>
        <taxon>Craniata</taxon>
        <taxon>Vertebrata</taxon>
        <taxon>Euteleostomi</taxon>
        <taxon>Mammalia</taxon>
        <taxon>Eutheria</taxon>
        <taxon>Laurasiatheria</taxon>
        <taxon>Artiodactyla</taxon>
        <taxon>Whippomorpha</taxon>
        <taxon>Cetacea</taxon>
        <taxon>Odontoceti</taxon>
        <taxon>Monodontidae</taxon>
        <taxon>Monodon</taxon>
    </lineage>
</organism>
<dbReference type="Proteomes" id="UP000308365">
    <property type="component" value="Unassembled WGS sequence"/>
</dbReference>
<gene>
    <name evidence="15" type="ORF">EI555_001949</name>
</gene>
<dbReference type="PANTHER" id="PTHR24242">
    <property type="entry name" value="G-PROTEIN COUPLED RECEPTOR"/>
    <property type="match status" value="1"/>
</dbReference>
<keyword evidence="8 13" id="KW-0472">Membrane</keyword>
<keyword evidence="5" id="KW-0552">Olfaction</keyword>
<dbReference type="Pfam" id="PF13853">
    <property type="entry name" value="7tm_4"/>
    <property type="match status" value="1"/>
</dbReference>
<feature type="transmembrane region" description="Helical" evidence="13">
    <location>
        <begin position="254"/>
        <end position="272"/>
    </location>
</feature>
<comment type="subcellular location">
    <subcellularLocation>
        <location evidence="1">Cell membrane</location>
        <topology evidence="1">Multi-pass membrane protein</topology>
    </subcellularLocation>
</comment>
<feature type="transmembrane region" description="Helical" evidence="13">
    <location>
        <begin position="121"/>
        <end position="144"/>
    </location>
</feature>
<evidence type="ECO:0000256" key="13">
    <source>
        <dbReference type="SAM" id="Phobius"/>
    </source>
</evidence>
<dbReference type="PANTHER" id="PTHR24242:SF379">
    <property type="entry name" value="OLFACTORY RECEPTOR"/>
    <property type="match status" value="1"/>
</dbReference>
<reference evidence="16" key="1">
    <citation type="journal article" date="2019" name="IScience">
        <title>Narwhal Genome Reveals Long-Term Low Genetic Diversity despite Current Large Abundance Size.</title>
        <authorList>
            <person name="Westbury M.V."/>
            <person name="Petersen B."/>
            <person name="Garde E."/>
            <person name="Heide-Jorgensen M.P."/>
            <person name="Lorenzen E.D."/>
        </authorList>
    </citation>
    <scope>NUCLEOTIDE SEQUENCE [LARGE SCALE GENOMIC DNA]</scope>
</reference>
<proteinExistence type="predicted"/>
<evidence type="ECO:0000256" key="6">
    <source>
        <dbReference type="ARBA" id="ARBA00022989"/>
    </source>
</evidence>
<evidence type="ECO:0000256" key="9">
    <source>
        <dbReference type="ARBA" id="ARBA00023157"/>
    </source>
</evidence>
<keyword evidence="3" id="KW-0716">Sensory transduction</keyword>
<dbReference type="PRINTS" id="PR00245">
    <property type="entry name" value="OLFACTORYR"/>
</dbReference>
<dbReference type="InterPro" id="IPR017452">
    <property type="entry name" value="GPCR_Rhodpsn_7TM"/>
</dbReference>
<keyword evidence="4 13" id="KW-0812">Transmembrane</keyword>
<dbReference type="EMBL" id="RWIC01000162">
    <property type="protein sequence ID" value="TKC48398.1"/>
    <property type="molecule type" value="Genomic_DNA"/>
</dbReference>
<keyword evidence="10" id="KW-0675">Receptor</keyword>
<feature type="transmembrane region" description="Helical" evidence="13">
    <location>
        <begin position="461"/>
        <end position="478"/>
    </location>
</feature>
<keyword evidence="6 13" id="KW-1133">Transmembrane helix</keyword>